<dbReference type="PANTHER" id="PTHR11764">
    <property type="entry name" value="TERPENE CYCLASE/MUTASE FAMILY MEMBER"/>
    <property type="match status" value="1"/>
</dbReference>
<dbReference type="Gene3D" id="1.50.10.20">
    <property type="match status" value="2"/>
</dbReference>
<dbReference type="NCBIfam" id="TIGR01507">
    <property type="entry name" value="hopene_cyclase"/>
    <property type="match status" value="1"/>
</dbReference>
<evidence type="ECO:0000256" key="2">
    <source>
        <dbReference type="ARBA" id="ARBA00023235"/>
    </source>
</evidence>
<protein>
    <recommendedName>
        <fullName evidence="3">Terpene cyclase/mutase family member</fullName>
        <ecNumber evidence="3">5.4.99.-</ecNumber>
    </recommendedName>
</protein>
<feature type="domain" description="Squalene cyclase C-terminal" evidence="4">
    <location>
        <begin position="332"/>
        <end position="667"/>
    </location>
</feature>
<comment type="caution">
    <text evidence="6">The sequence shown here is derived from an EMBL/GenBank/DDBJ whole genome shotgun (WGS) entry which is preliminary data.</text>
</comment>
<evidence type="ECO:0000259" key="5">
    <source>
        <dbReference type="Pfam" id="PF13249"/>
    </source>
</evidence>
<accession>A0AAJ0CSU9</accession>
<dbReference type="SFLD" id="SFLDG01016">
    <property type="entry name" value="Prenyltransferase_Like_2"/>
    <property type="match status" value="1"/>
</dbReference>
<dbReference type="InterPro" id="IPR006400">
    <property type="entry name" value="Hopene-cyclase"/>
</dbReference>
<dbReference type="InterPro" id="IPR008930">
    <property type="entry name" value="Terpenoid_cyclase/PrenylTrfase"/>
</dbReference>
<reference evidence="6" key="1">
    <citation type="submission" date="2023-06" db="EMBL/GenBank/DDBJ databases">
        <title>Conoideocrella luteorostrata (Hypocreales: Clavicipitaceae), a potential biocontrol fungus for elongate hemlock scale in United States Christmas tree production areas.</title>
        <authorList>
            <person name="Barrett H."/>
            <person name="Lovett B."/>
            <person name="Macias A.M."/>
            <person name="Stajich J.E."/>
            <person name="Kasson M.T."/>
        </authorList>
    </citation>
    <scope>NUCLEOTIDE SEQUENCE</scope>
    <source>
        <strain evidence="6">ARSEF 14590</strain>
    </source>
</reference>
<evidence type="ECO:0000313" key="7">
    <source>
        <dbReference type="Proteomes" id="UP001251528"/>
    </source>
</evidence>
<comment type="similarity">
    <text evidence="3">Belongs to the terpene cyclase/mutase family.</text>
</comment>
<dbReference type="Pfam" id="PF13249">
    <property type="entry name" value="SQHop_cyclase_N"/>
    <property type="match status" value="1"/>
</dbReference>
<dbReference type="InterPro" id="IPR032696">
    <property type="entry name" value="SQ_cyclase_C"/>
</dbReference>
<dbReference type="EC" id="5.4.99.-" evidence="3"/>
<gene>
    <name evidence="6" type="ORF">QQS21_003650</name>
</gene>
<organism evidence="6 7">
    <name type="scientific">Conoideocrella luteorostrata</name>
    <dbReference type="NCBI Taxonomy" id="1105319"/>
    <lineage>
        <taxon>Eukaryota</taxon>
        <taxon>Fungi</taxon>
        <taxon>Dikarya</taxon>
        <taxon>Ascomycota</taxon>
        <taxon>Pezizomycotina</taxon>
        <taxon>Sordariomycetes</taxon>
        <taxon>Hypocreomycetidae</taxon>
        <taxon>Hypocreales</taxon>
        <taxon>Clavicipitaceae</taxon>
        <taxon>Conoideocrella</taxon>
    </lineage>
</organism>
<feature type="domain" description="Squalene cyclase N-terminal" evidence="5">
    <location>
        <begin position="28"/>
        <end position="323"/>
    </location>
</feature>
<dbReference type="GO" id="GO:0016104">
    <property type="term" value="P:triterpenoid biosynthetic process"/>
    <property type="evidence" value="ECO:0007669"/>
    <property type="project" value="InterPro"/>
</dbReference>
<dbReference type="GO" id="GO:0016866">
    <property type="term" value="F:intramolecular transferase activity"/>
    <property type="evidence" value="ECO:0007669"/>
    <property type="project" value="InterPro"/>
</dbReference>
<dbReference type="InterPro" id="IPR032697">
    <property type="entry name" value="SQ_cyclase_N"/>
</dbReference>
<evidence type="ECO:0000259" key="4">
    <source>
        <dbReference type="Pfam" id="PF13243"/>
    </source>
</evidence>
<dbReference type="EMBL" id="JASWJB010000049">
    <property type="protein sequence ID" value="KAK2605924.1"/>
    <property type="molecule type" value="Genomic_DNA"/>
</dbReference>
<sequence length="684" mass="76539">MAKAVAINGFKEHECDPELVSQARTSLTRASDFGLNTIKEDGHWNGELRSNATITAEHVFFYQSLGVPIPDSAAYRHYLLSHQNEDGSWGIAPFYPGDVSTSAEAYLALKILGVSTESPEMSKARGFIRRVGGIAKVRIFTRIFFAQFGLFPWDYVPQLPAEFIFMPASTPMNVYRLSSWARATLIPLFVIRHHESTYALPNGLSKNNDYLDELWLDPGQKTVPYSKPIFETPGLDILSIAITCVDNALYFFGGLRKQPLRRLALNRCIKWILERQEPEGDWAGIVPPMHAGIQALLLQGYKIDDPRIQRGIAALERFTWEDDRGKRLQSCVSPVWDTILMSRGLCEAGADKTDHRILRSIRWIKSRQLTGPEGDWRVYSPALQSGGFSFEYNNSWYPDVDDTAAAILTLLNQNFTSVDCVTISRAVKWIGGMQNKDGGWGAFDLNNDKLWLNKIPFSDLNALCDPSSEDVTGRVLEAYGLILKAAENTYVDPEITQIISTTSERALFYLASTQEITGSWYGRWGSNYLYGTSHALCGLQYFSQGNEMVQNMMSSATEWIKEVQNSDGGFGEELMSYKKPSLAGRGVSTPSQTAWGLMALLTTCDPADDSVVAAVSYLVSTQAEEGAGVGWSWPEERYTGTGFPNHFYIGYTLYRHYFPMMALGRYVRLAQQALDKRAKIAGDY</sequence>
<dbReference type="AlphaFoldDB" id="A0AAJ0CSU9"/>
<keyword evidence="1" id="KW-0677">Repeat</keyword>
<dbReference type="InterPro" id="IPR018333">
    <property type="entry name" value="Squalene_cyclase"/>
</dbReference>
<dbReference type="NCBIfam" id="TIGR01787">
    <property type="entry name" value="squalene_cyclas"/>
    <property type="match status" value="1"/>
</dbReference>
<dbReference type="Pfam" id="PF13243">
    <property type="entry name" value="SQHop_cyclase_C"/>
    <property type="match status" value="1"/>
</dbReference>
<evidence type="ECO:0000256" key="3">
    <source>
        <dbReference type="RuleBase" id="RU362003"/>
    </source>
</evidence>
<dbReference type="Proteomes" id="UP001251528">
    <property type="component" value="Unassembled WGS sequence"/>
</dbReference>
<dbReference type="GO" id="GO:0005811">
    <property type="term" value="C:lipid droplet"/>
    <property type="evidence" value="ECO:0007669"/>
    <property type="project" value="InterPro"/>
</dbReference>
<name>A0AAJ0CSU9_9HYPO</name>
<dbReference type="SUPFAM" id="SSF48239">
    <property type="entry name" value="Terpenoid cyclases/Protein prenyltransferases"/>
    <property type="match status" value="2"/>
</dbReference>
<proteinExistence type="inferred from homology"/>
<evidence type="ECO:0000313" key="6">
    <source>
        <dbReference type="EMBL" id="KAK2605924.1"/>
    </source>
</evidence>
<evidence type="ECO:0000256" key="1">
    <source>
        <dbReference type="ARBA" id="ARBA00022737"/>
    </source>
</evidence>
<keyword evidence="2 3" id="KW-0413">Isomerase</keyword>
<dbReference type="PANTHER" id="PTHR11764:SF82">
    <property type="entry name" value="TERPENE CYCLASE_MUTASE FAMILY MEMBER"/>
    <property type="match status" value="1"/>
</dbReference>
<keyword evidence="7" id="KW-1185">Reference proteome</keyword>